<dbReference type="Proteomes" id="UP000830583">
    <property type="component" value="Chromosome"/>
</dbReference>
<feature type="coiled-coil region" evidence="1">
    <location>
        <begin position="116"/>
        <end position="173"/>
    </location>
</feature>
<dbReference type="CDD" id="cd02869">
    <property type="entry name" value="PseudoU_synth_RluA_like"/>
    <property type="match status" value="1"/>
</dbReference>
<organism evidence="3 4">
    <name type="scientific">Flavobacterium azooxidireducens</name>
    <dbReference type="NCBI Taxonomy" id="1871076"/>
    <lineage>
        <taxon>Bacteria</taxon>
        <taxon>Pseudomonadati</taxon>
        <taxon>Bacteroidota</taxon>
        <taxon>Flavobacteriia</taxon>
        <taxon>Flavobacteriales</taxon>
        <taxon>Flavobacteriaceae</taxon>
        <taxon>Flavobacterium</taxon>
    </lineage>
</organism>
<dbReference type="PANTHER" id="PTHR21600:SF89">
    <property type="entry name" value="RIBOSOMAL LARGE SUBUNIT PSEUDOURIDINE SYNTHASE A"/>
    <property type="match status" value="1"/>
</dbReference>
<accession>A0ABY4KGU8</accession>
<keyword evidence="1" id="KW-0175">Coiled coil</keyword>
<feature type="domain" description="Pseudouridine synthase RsuA/RluA-like" evidence="2">
    <location>
        <begin position="362"/>
        <end position="509"/>
    </location>
</feature>
<name>A0ABY4KGU8_9FLAO</name>
<dbReference type="InterPro" id="IPR050188">
    <property type="entry name" value="RluA_PseudoU_synthase"/>
</dbReference>
<protein>
    <submittedName>
        <fullName evidence="3">Pseudouridine synthase</fullName>
    </submittedName>
</protein>
<proteinExistence type="predicted"/>
<dbReference type="Pfam" id="PF00849">
    <property type="entry name" value="PseudoU_synth_2"/>
    <property type="match status" value="1"/>
</dbReference>
<feature type="coiled-coil region" evidence="1">
    <location>
        <begin position="209"/>
        <end position="243"/>
    </location>
</feature>
<dbReference type="EMBL" id="CP096205">
    <property type="protein sequence ID" value="UPQ78938.1"/>
    <property type="molecule type" value="Genomic_DNA"/>
</dbReference>
<keyword evidence="4" id="KW-1185">Reference proteome</keyword>
<gene>
    <name evidence="3" type="ORF">M0M57_15125</name>
</gene>
<evidence type="ECO:0000259" key="2">
    <source>
        <dbReference type="Pfam" id="PF00849"/>
    </source>
</evidence>
<dbReference type="SUPFAM" id="SSF55120">
    <property type="entry name" value="Pseudouridine synthase"/>
    <property type="match status" value="1"/>
</dbReference>
<sequence length="556" mass="63833">MKNHSHFIAFKQNISGIHLPQKFTFPFYYEPHELSKIAASELQDYLQTQTDWEHNFGFQEGQKGLVIGKMFGVLVVQNQAGEIGYLAAFSGKLADSNEHQHFVPPVFDMLKQDGFFKQEEKILNEYNRKIEALENHADFISYQNELASTLLNAEKDKTEKKELSKQNKIIRDEIRIKAERELDFESYKSIQKRLSKESQLESIQLKQMNHFWKEEIAKAQQKVNDFQSKINQLKEERKAKSAALQQKLFQQYSFLNQNGETKSLGTIFEDNPPASAGECAAPKLLQYAFAHQLKPIALAEFWWGQSPKSEIRKHGHFYPACTGKCKPILAHMLDGMALDDNPLLQNPAENKELTFLYDDDYLSVVHKPAEFLSVPGKTIQDSVYSRYKEKFPEATGPLIVHRLDMSTSGILVMAKSTEIYLNLQAQFMKRTVQKRYVALLSGKIEQDSGEINLPLRVDLDNRPNQLVCYQHGKPAKTQWKVIERRANTTLIHFFPITGRTHQLRVHAAHPEGLNTPIVGDDLYGTKADRLYLHAEAIRFWHPVLGKEIEILDGVGF</sequence>
<dbReference type="RefSeq" id="WP_248433931.1">
    <property type="nucleotide sequence ID" value="NZ_CP096205.1"/>
</dbReference>
<dbReference type="Gene3D" id="3.30.2350.10">
    <property type="entry name" value="Pseudouridine synthase"/>
    <property type="match status" value="1"/>
</dbReference>
<evidence type="ECO:0000313" key="3">
    <source>
        <dbReference type="EMBL" id="UPQ78938.1"/>
    </source>
</evidence>
<dbReference type="InterPro" id="IPR020103">
    <property type="entry name" value="PsdUridine_synth_cat_dom_sf"/>
</dbReference>
<evidence type="ECO:0000313" key="4">
    <source>
        <dbReference type="Proteomes" id="UP000830583"/>
    </source>
</evidence>
<dbReference type="PROSITE" id="PS01129">
    <property type="entry name" value="PSI_RLU"/>
    <property type="match status" value="1"/>
</dbReference>
<dbReference type="InterPro" id="IPR006224">
    <property type="entry name" value="PsdUridine_synth_RluA-like_CS"/>
</dbReference>
<dbReference type="InterPro" id="IPR006145">
    <property type="entry name" value="PsdUridine_synth_RsuA/RluA"/>
</dbReference>
<evidence type="ECO:0000256" key="1">
    <source>
        <dbReference type="SAM" id="Coils"/>
    </source>
</evidence>
<reference evidence="3" key="1">
    <citation type="submission" date="2022-04" db="EMBL/GenBank/DDBJ databases">
        <title>Consumption of N2O by Flavobacterium azooxidireducens sp. nov. isolated from Decomposing Leaf Litter of Phragmites australis (Cav.).</title>
        <authorList>
            <person name="Behrendt U."/>
            <person name="Spanner T."/>
            <person name="Augustin J."/>
            <person name="Horn M.A."/>
            <person name="Kolb S."/>
            <person name="Ulrich A."/>
        </authorList>
    </citation>
    <scope>NUCLEOTIDE SEQUENCE</scope>
    <source>
        <strain evidence="3">IGB 4-14</strain>
    </source>
</reference>
<dbReference type="PANTHER" id="PTHR21600">
    <property type="entry name" value="MITOCHONDRIAL RNA PSEUDOURIDINE SYNTHASE"/>
    <property type="match status" value="1"/>
</dbReference>